<dbReference type="PANTHER" id="PTHR11748:SF111">
    <property type="entry name" value="D-LACTATE DEHYDROGENASE, MITOCHONDRIAL-RELATED"/>
    <property type="match status" value="1"/>
</dbReference>
<evidence type="ECO:0000313" key="11">
    <source>
        <dbReference type="Proteomes" id="UP000006798"/>
    </source>
</evidence>
<dbReference type="GO" id="GO:1903457">
    <property type="term" value="P:lactate catabolic process"/>
    <property type="evidence" value="ECO:0007669"/>
    <property type="project" value="TreeGrafter"/>
</dbReference>
<dbReference type="Gene3D" id="3.30.70.2740">
    <property type="match status" value="1"/>
</dbReference>
<dbReference type="InterPro" id="IPR016171">
    <property type="entry name" value="Vanillyl_alc_oxidase_C-sub2"/>
</dbReference>
<keyword evidence="6 10" id="KW-0560">Oxidoreductase</keyword>
<organism evidence="10 11">
    <name type="scientific">Cupriavidus necator (strain ATCC 43291 / DSM 13513 / CCUG 52238 / LMG 8453 / N-1)</name>
    <name type="common">Ralstonia eutropha</name>
    <dbReference type="NCBI Taxonomy" id="1042878"/>
    <lineage>
        <taxon>Bacteria</taxon>
        <taxon>Pseudomonadati</taxon>
        <taxon>Pseudomonadota</taxon>
        <taxon>Betaproteobacteria</taxon>
        <taxon>Burkholderiales</taxon>
        <taxon>Burkholderiaceae</taxon>
        <taxon>Cupriavidus</taxon>
    </lineage>
</organism>
<dbReference type="PANTHER" id="PTHR11748">
    <property type="entry name" value="D-LACTATE DEHYDROGENASE"/>
    <property type="match status" value="1"/>
</dbReference>
<dbReference type="InterPro" id="IPR016164">
    <property type="entry name" value="FAD-linked_Oxase-like_C"/>
</dbReference>
<dbReference type="Pfam" id="PF02913">
    <property type="entry name" value="FAD-oxidase_C"/>
    <property type="match status" value="1"/>
</dbReference>
<feature type="region of interest" description="Disordered" evidence="8">
    <location>
        <begin position="16"/>
        <end position="56"/>
    </location>
</feature>
<dbReference type="InterPro" id="IPR036318">
    <property type="entry name" value="FAD-bd_PCMH-like_sf"/>
</dbReference>
<dbReference type="KEGG" id="cnc:CNE_1c30470"/>
<keyword evidence="3" id="KW-0285">Flavoprotein</keyword>
<evidence type="ECO:0000256" key="2">
    <source>
        <dbReference type="ARBA" id="ARBA00008000"/>
    </source>
</evidence>
<dbReference type="EC" id="1.1.2.4" evidence="7"/>
<dbReference type="FunFam" id="1.10.45.10:FF:000001">
    <property type="entry name" value="D-lactate dehydrogenase mitochondrial"/>
    <property type="match status" value="1"/>
</dbReference>
<keyword evidence="4" id="KW-0274">FAD</keyword>
<evidence type="ECO:0000256" key="1">
    <source>
        <dbReference type="ARBA" id="ARBA00001974"/>
    </source>
</evidence>
<dbReference type="GO" id="GO:0071949">
    <property type="term" value="F:FAD binding"/>
    <property type="evidence" value="ECO:0007669"/>
    <property type="project" value="InterPro"/>
</dbReference>
<dbReference type="GO" id="GO:0004458">
    <property type="term" value="F:D-lactate dehydrogenase (cytochrome) activity"/>
    <property type="evidence" value="ECO:0007669"/>
    <property type="project" value="UniProtKB-EC"/>
</dbReference>
<accession>G0EVT1</accession>
<evidence type="ECO:0000313" key="10">
    <source>
        <dbReference type="EMBL" id="AEI78359.1"/>
    </source>
</evidence>
<proteinExistence type="inferred from homology"/>
<dbReference type="InterPro" id="IPR006094">
    <property type="entry name" value="Oxid_FAD_bind_N"/>
</dbReference>
<evidence type="ECO:0000259" key="9">
    <source>
        <dbReference type="PROSITE" id="PS51387"/>
    </source>
</evidence>
<sequence>MPVALIHRPFDHRVAPLPARPELAPERRRRHQRRADPPETRMNHPTPPATLARRPLPPAFSDALAARFGDRFTTSAGVCEHHGRDESPFPPAVPDAVVFAHSTEEVAEVARLCNQHGVPLIPYGAGSSLEGHLLAVAGGISLDLSQMNRVLAVQPEDLTVTVQPGVTRKQLNQEIKDTGLFFPIDPGADASLGGMCATRASGTNAVRYGTMRENVLALTVVTADGRVVRTGTQARKSAAGYDLTRLFIGSEGTLGIITEVTVRLYPQPEAISAAVCAFPSMGSAVQAVIQTIQLGVPVARVEFVDALAIRAINRHDNLTLPETPHLFFEFHGTEAGVREQAETVQQITAEHGGQGFEWATRPEDRSRLWNARHTAYFAMLQLKPGCKSVTTDVCVPISRLADCVTETEKDLNASALPCPIVGHVGDGNFHVAILVDPGKPEEMAEAEAINQRIVERALAMGGTCTGEHGVGLHKQRFLVEEHGEDALDLMRAIKDALDPNHILNPGKIFSATRAGTQ</sequence>
<dbReference type="EMBL" id="CP002877">
    <property type="protein sequence ID" value="AEI78359.1"/>
    <property type="molecule type" value="Genomic_DNA"/>
</dbReference>
<reference evidence="10 11" key="1">
    <citation type="journal article" date="2011" name="J. Bacteriol.">
        <title>Complete genome sequence of the type strain Cupriavidus necator N-1.</title>
        <authorList>
            <person name="Poehlein A."/>
            <person name="Kusian B."/>
            <person name="Friedrich B."/>
            <person name="Daniel R."/>
            <person name="Bowien B."/>
        </authorList>
    </citation>
    <scope>NUCLEOTIDE SEQUENCE [LARGE SCALE GENOMIC DNA]</scope>
    <source>
        <strain evidence="11">ATCC 43291 / DSM 13513 / CCUG 52238 / LMG 8453 / N-1</strain>
    </source>
</reference>
<evidence type="ECO:0000256" key="3">
    <source>
        <dbReference type="ARBA" id="ARBA00022630"/>
    </source>
</evidence>
<evidence type="ECO:0000256" key="4">
    <source>
        <dbReference type="ARBA" id="ARBA00022827"/>
    </source>
</evidence>
<keyword evidence="5" id="KW-0809">Transit peptide</keyword>
<dbReference type="SUPFAM" id="SSF55103">
    <property type="entry name" value="FAD-linked oxidases, C-terminal domain"/>
    <property type="match status" value="1"/>
</dbReference>
<comment type="cofactor">
    <cofactor evidence="1">
        <name>FAD</name>
        <dbReference type="ChEBI" id="CHEBI:57692"/>
    </cofactor>
</comment>
<dbReference type="Pfam" id="PF01565">
    <property type="entry name" value="FAD_binding_4"/>
    <property type="match status" value="1"/>
</dbReference>
<dbReference type="Gene3D" id="1.10.45.10">
    <property type="entry name" value="Vanillyl-alcohol Oxidase, Chain A, domain 4"/>
    <property type="match status" value="1"/>
</dbReference>
<evidence type="ECO:0000256" key="6">
    <source>
        <dbReference type="ARBA" id="ARBA00023002"/>
    </source>
</evidence>
<evidence type="ECO:0000256" key="8">
    <source>
        <dbReference type="SAM" id="MobiDB-lite"/>
    </source>
</evidence>
<evidence type="ECO:0000256" key="7">
    <source>
        <dbReference type="ARBA" id="ARBA00038897"/>
    </source>
</evidence>
<dbReference type="InterPro" id="IPR004113">
    <property type="entry name" value="FAD-bd_oxidored_4_C"/>
</dbReference>
<name>G0EVT1_CUPNN</name>
<dbReference type="FunFam" id="3.30.465.10:FF:000016">
    <property type="entry name" value="probable D-lactate dehydrogenase, mitochondrial"/>
    <property type="match status" value="1"/>
</dbReference>
<feature type="domain" description="FAD-binding PCMH-type" evidence="9">
    <location>
        <begin position="90"/>
        <end position="267"/>
    </location>
</feature>
<dbReference type="AlphaFoldDB" id="G0EVT1"/>
<gene>
    <name evidence="10" type="primary">dld2</name>
    <name evidence="10" type="ordered locus">CNE_1c30470</name>
</gene>
<dbReference type="InterPro" id="IPR016166">
    <property type="entry name" value="FAD-bd_PCMH"/>
</dbReference>
<dbReference type="SUPFAM" id="SSF56176">
    <property type="entry name" value="FAD-binding/transporter-associated domain-like"/>
    <property type="match status" value="1"/>
</dbReference>
<comment type="similarity">
    <text evidence="2">Belongs to the FAD-binding oxidoreductase/transferase type 4 family.</text>
</comment>
<dbReference type="Gene3D" id="3.30.465.10">
    <property type="match status" value="1"/>
</dbReference>
<dbReference type="FunFam" id="3.30.70.2740:FF:000001">
    <property type="entry name" value="D-lactate dehydrogenase mitochondrial"/>
    <property type="match status" value="1"/>
</dbReference>
<evidence type="ECO:0000256" key="5">
    <source>
        <dbReference type="ARBA" id="ARBA00022946"/>
    </source>
</evidence>
<protein>
    <recommendedName>
        <fullName evidence="7">D-lactate dehydrogenase (cytochrome)</fullName>
        <ecNumber evidence="7">1.1.2.4</ecNumber>
    </recommendedName>
</protein>
<dbReference type="Proteomes" id="UP000006798">
    <property type="component" value="Chromosome 1"/>
</dbReference>
<dbReference type="InterPro" id="IPR016169">
    <property type="entry name" value="FAD-bd_PCMH_sub2"/>
</dbReference>
<dbReference type="HOGENOM" id="CLU_017779_3_0_4"/>
<dbReference type="PROSITE" id="PS51387">
    <property type="entry name" value="FAD_PCMH"/>
    <property type="match status" value="1"/>
</dbReference>
<dbReference type="GO" id="GO:0008720">
    <property type="term" value="F:D-lactate dehydrogenase (NAD+) activity"/>
    <property type="evidence" value="ECO:0007669"/>
    <property type="project" value="TreeGrafter"/>
</dbReference>